<feature type="region of interest" description="Disordered" evidence="1">
    <location>
        <begin position="342"/>
        <end position="411"/>
    </location>
</feature>
<feature type="compositionally biased region" description="Basic and acidic residues" evidence="1">
    <location>
        <begin position="75"/>
        <end position="85"/>
    </location>
</feature>
<feature type="compositionally biased region" description="Polar residues" evidence="1">
    <location>
        <begin position="342"/>
        <end position="352"/>
    </location>
</feature>
<feature type="compositionally biased region" description="Low complexity" evidence="1">
    <location>
        <begin position="136"/>
        <end position="145"/>
    </location>
</feature>
<dbReference type="InterPro" id="IPR038610">
    <property type="entry name" value="FliK-like_C_sf"/>
</dbReference>
<dbReference type="EMBL" id="FMJD01000005">
    <property type="protein sequence ID" value="SCM74861.1"/>
    <property type="molecule type" value="Genomic_DNA"/>
</dbReference>
<evidence type="ECO:0000256" key="1">
    <source>
        <dbReference type="SAM" id="MobiDB-lite"/>
    </source>
</evidence>
<dbReference type="Gene3D" id="3.30.750.140">
    <property type="match status" value="1"/>
</dbReference>
<gene>
    <name evidence="3" type="ORF">KL86PLE_130378</name>
</gene>
<name>A0A212LBB7_9HYPH</name>
<feature type="compositionally biased region" description="Basic and acidic residues" evidence="1">
    <location>
        <begin position="15"/>
        <end position="32"/>
    </location>
</feature>
<feature type="domain" description="Flagellar hook-length control protein-like C-terminal" evidence="2">
    <location>
        <begin position="274"/>
        <end position="345"/>
    </location>
</feature>
<organism evidence="3">
    <name type="scientific">uncultured Pleomorphomonas sp</name>
    <dbReference type="NCBI Taxonomy" id="442121"/>
    <lineage>
        <taxon>Bacteria</taxon>
        <taxon>Pseudomonadati</taxon>
        <taxon>Pseudomonadota</taxon>
        <taxon>Alphaproteobacteria</taxon>
        <taxon>Hyphomicrobiales</taxon>
        <taxon>Pleomorphomonadaceae</taxon>
        <taxon>Pleomorphomonas</taxon>
        <taxon>environmental samples</taxon>
    </lineage>
</organism>
<accession>A0A212LBB7</accession>
<reference evidence="3" key="1">
    <citation type="submission" date="2016-08" db="EMBL/GenBank/DDBJ databases">
        <authorList>
            <person name="Seilhamer J.J."/>
        </authorList>
    </citation>
    <scope>NUCLEOTIDE SEQUENCE</scope>
    <source>
        <strain evidence="3">86</strain>
    </source>
</reference>
<dbReference type="AlphaFoldDB" id="A0A212LBB7"/>
<evidence type="ECO:0000259" key="2">
    <source>
        <dbReference type="Pfam" id="PF02120"/>
    </source>
</evidence>
<evidence type="ECO:0000313" key="3">
    <source>
        <dbReference type="EMBL" id="SCM74861.1"/>
    </source>
</evidence>
<dbReference type="InterPro" id="IPR021136">
    <property type="entry name" value="Flagellar_hook_control-like_C"/>
</dbReference>
<feature type="region of interest" description="Disordered" evidence="1">
    <location>
        <begin position="1"/>
        <end position="168"/>
    </location>
</feature>
<dbReference type="RefSeq" id="WP_288199845.1">
    <property type="nucleotide sequence ID" value="NZ_LT608334.1"/>
</dbReference>
<feature type="compositionally biased region" description="Low complexity" evidence="1">
    <location>
        <begin position="356"/>
        <end position="367"/>
    </location>
</feature>
<feature type="compositionally biased region" description="Gly residues" evidence="1">
    <location>
        <begin position="368"/>
        <end position="383"/>
    </location>
</feature>
<dbReference type="Pfam" id="PF02120">
    <property type="entry name" value="Flg_hook"/>
    <property type="match status" value="1"/>
</dbReference>
<protein>
    <submittedName>
        <fullName evidence="3">Putative chemotaxis MotD protein</fullName>
    </submittedName>
</protein>
<sequence length="411" mass="41688">MTRIDTPLAAPAADKPADKTIGKATSKDDDGRQAAFRSLLRQLGGHDGTADGPSGKEAKTLAGDATKRGLPSIRHRAESKDDKTAEATAEANTGAQSADPAAGSEPVLAWQTILGGGAAEHPEQPATRFDLSALVPARAPDAEAPAAPPEKAARATADRQGGPAGVALPSTAGLDLARGDAVQAAATDTADPFAALSSLLDRATDAAAEPETVDLAPIKMSVVSRETHFEPVARLSPVQQIATAIGEELVAAGEPVPAETAPQTTEPSRHSAGPLKVLHVKLEPEDLGAVVLKMRLVDKSLELEVVASRQETADLLAKDRDMLTRALRGSGYTADVVAISASTAPDSGQPTGDNRAGAQAPSGQSGAQAGGNRGSNDPAGGGDRSPARPQPMEGASHEESGSGRSGGDLYL</sequence>
<proteinExistence type="predicted"/>